<gene>
    <name evidence="1" type="ORF">K6T79_21535</name>
</gene>
<organism evidence="1 2">
    <name type="scientific">[Mycobacterium] crassicus</name>
    <dbReference type="NCBI Taxonomy" id="2872309"/>
    <lineage>
        <taxon>Bacteria</taxon>
        <taxon>Bacillati</taxon>
        <taxon>Actinomycetota</taxon>
        <taxon>Actinomycetes</taxon>
        <taxon>Mycobacteriales</taxon>
        <taxon>Mycobacteriaceae</taxon>
        <taxon>Mycolicibacter</taxon>
    </lineage>
</organism>
<keyword evidence="2" id="KW-1185">Reference proteome</keyword>
<proteinExistence type="predicted"/>
<dbReference type="EMBL" id="JAYJJR010000018">
    <property type="protein sequence ID" value="MEB3023611.1"/>
    <property type="molecule type" value="Genomic_DNA"/>
</dbReference>
<evidence type="ECO:0000313" key="2">
    <source>
        <dbReference type="Proteomes" id="UP001299596"/>
    </source>
</evidence>
<evidence type="ECO:0000313" key="1">
    <source>
        <dbReference type="EMBL" id="MEB3023611.1"/>
    </source>
</evidence>
<reference evidence="1 2" key="1">
    <citation type="submission" date="2023-12" db="EMBL/GenBank/DDBJ databases">
        <title>Description of new species of Mycobacterium terrae complex isolated from sewage at the Sao Paulo Zoological Park Foundation in Brazil.</title>
        <authorList>
            <person name="Romagnoli C.L."/>
            <person name="Conceicao E.C."/>
            <person name="Machado E."/>
            <person name="Barreto L.B.P.F."/>
            <person name="Sharma A."/>
            <person name="Silva N.M."/>
            <person name="Marques L.E."/>
            <person name="Juliana M.A."/>
            <person name="Lourenco M.C.S."/>
            <person name="Digiampietri L.A."/>
            <person name="Suffys P.N."/>
            <person name="Viana-Niero C."/>
        </authorList>
    </citation>
    <scope>NUCLEOTIDE SEQUENCE [LARGE SCALE GENOMIC DNA]</scope>
    <source>
        <strain evidence="1 2">MYC098</strain>
    </source>
</reference>
<dbReference type="Proteomes" id="UP001299596">
    <property type="component" value="Unassembled WGS sequence"/>
</dbReference>
<name>A0ABU5XN25_9MYCO</name>
<comment type="caution">
    <text evidence="1">The sequence shown here is derived from an EMBL/GenBank/DDBJ whole genome shotgun (WGS) entry which is preliminary data.</text>
</comment>
<accession>A0ABU5XN25</accession>
<sequence length="256" mass="29217">MTKFDVRVQQGFTSAGIPAELTKELLEAFAEAKRRFYRDDLRPSEIEGARFSEAVFRILEWATTQTYTALGDTLPKVPTLMGKLEQATKAPDSIRFHIPRTLRLIYDVRNKRDVAHLGDGIDPNQQDATMVVRNMEWVLAELVRLYHNVSATEAQGIIIDLVSKDVPLIQVFDGFPRVLKQLKASDHVLVLLYWRGADGATFDDLQFWARAAMRKNLKRTLSSLDARDLIHLNGDTYVLTHLGERDVEDRKLLEPQ</sequence>
<dbReference type="RefSeq" id="WP_225406512.1">
    <property type="nucleotide sequence ID" value="NZ_JAYJJR010000018.1"/>
</dbReference>
<protein>
    <submittedName>
        <fullName evidence="1">Uncharacterized protein</fullName>
    </submittedName>
</protein>